<feature type="signal peptide" evidence="1">
    <location>
        <begin position="1"/>
        <end position="26"/>
    </location>
</feature>
<dbReference type="Proteomes" id="UP000295357">
    <property type="component" value="Unassembled WGS sequence"/>
</dbReference>
<accession>A0A4R6N9C4</accession>
<dbReference type="EMBL" id="SNXE01000002">
    <property type="protein sequence ID" value="TDP11998.1"/>
    <property type="molecule type" value="Genomic_DNA"/>
</dbReference>
<keyword evidence="1" id="KW-0732">Signal</keyword>
<proteinExistence type="predicted"/>
<comment type="caution">
    <text evidence="2">The sequence shown here is derived from an EMBL/GenBank/DDBJ whole genome shotgun (WGS) entry which is preliminary data.</text>
</comment>
<dbReference type="RefSeq" id="WP_162849444.1">
    <property type="nucleotide sequence ID" value="NZ_JAUFPJ010000002.1"/>
</dbReference>
<name>A0A4R6N9C4_9BURK</name>
<dbReference type="InterPro" id="IPR005534">
    <property type="entry name" value="Curli_assmbl/transp-comp_CsgG"/>
</dbReference>
<gene>
    <name evidence="2" type="ORF">DFR39_102386</name>
</gene>
<reference evidence="2 3" key="1">
    <citation type="submission" date="2019-03" db="EMBL/GenBank/DDBJ databases">
        <title>Genomic Encyclopedia of Type Strains, Phase IV (KMG-IV): sequencing the most valuable type-strain genomes for metagenomic binning, comparative biology and taxonomic classification.</title>
        <authorList>
            <person name="Goeker M."/>
        </authorList>
    </citation>
    <scope>NUCLEOTIDE SEQUENCE [LARGE SCALE GENOMIC DNA]</scope>
    <source>
        <strain evidence="2 3">DSM 25082</strain>
    </source>
</reference>
<dbReference type="GO" id="GO:0030288">
    <property type="term" value="C:outer membrane-bounded periplasmic space"/>
    <property type="evidence" value="ECO:0007669"/>
    <property type="project" value="InterPro"/>
</dbReference>
<protein>
    <submittedName>
        <fullName evidence="2">Curli biogenesis system outer membrane secretion channel CsgG</fullName>
    </submittedName>
</protein>
<sequence length="342" mass="35162">MASKARAWRTPAVCGLLALIPLVAAAQELGKGGSVATGSAGPDGAQNANSQLERCDAPKGTIAVHEPQDDLLVRLRGYGLASPNGLIRMIIQQSNCFQVIERGVAMQNMMQERQLAQSGMLQQGSNMGQGQMVTADFLVTPNVVFSENNAGGVGAGVLGLFGGAGRALGAIAGGLKFKQAQTSMLLVDARSGIQVAAAEGSAEKADFSLGGALFGGGVGVGAGGYSNTNEGKVITASFVDNWNNIVRAIKNNPSIIQPKAGAAAQANAAKSVQANAAAEGDVMVPKIGGAKVLRLPRDGAPELQTLARSDEVLYLGEEKDGFLKVQSPKGEGWVKKVLLRKQ</sequence>
<dbReference type="AlphaFoldDB" id="A0A4R6N9C4"/>
<evidence type="ECO:0000256" key="1">
    <source>
        <dbReference type="SAM" id="SignalP"/>
    </source>
</evidence>
<dbReference type="Gene3D" id="3.40.50.10610">
    <property type="entry name" value="ABC-type transport auxiliary lipoprotein component"/>
    <property type="match status" value="1"/>
</dbReference>
<dbReference type="Pfam" id="PF03783">
    <property type="entry name" value="CsgG"/>
    <property type="match status" value="1"/>
</dbReference>
<evidence type="ECO:0000313" key="2">
    <source>
        <dbReference type="EMBL" id="TDP11998.1"/>
    </source>
</evidence>
<keyword evidence="3" id="KW-1185">Reference proteome</keyword>
<feature type="chain" id="PRO_5020927148" evidence="1">
    <location>
        <begin position="27"/>
        <end position="342"/>
    </location>
</feature>
<evidence type="ECO:0000313" key="3">
    <source>
        <dbReference type="Proteomes" id="UP000295357"/>
    </source>
</evidence>
<organism evidence="2 3">
    <name type="scientific">Roseateles asaccharophilus</name>
    <dbReference type="NCBI Taxonomy" id="582607"/>
    <lineage>
        <taxon>Bacteria</taxon>
        <taxon>Pseudomonadati</taxon>
        <taxon>Pseudomonadota</taxon>
        <taxon>Betaproteobacteria</taxon>
        <taxon>Burkholderiales</taxon>
        <taxon>Sphaerotilaceae</taxon>
        <taxon>Roseateles</taxon>
    </lineage>
</organism>